<dbReference type="AlphaFoldDB" id="A0A931HYN5"/>
<organism evidence="1 2">
    <name type="scientific">Methylobrevis albus</name>
    <dbReference type="NCBI Taxonomy" id="2793297"/>
    <lineage>
        <taxon>Bacteria</taxon>
        <taxon>Pseudomonadati</taxon>
        <taxon>Pseudomonadota</taxon>
        <taxon>Alphaproteobacteria</taxon>
        <taxon>Hyphomicrobiales</taxon>
        <taxon>Pleomorphomonadaceae</taxon>
        <taxon>Methylobrevis</taxon>
    </lineage>
</organism>
<gene>
    <name evidence="1" type="ORF">I5731_00745</name>
</gene>
<dbReference type="RefSeq" id="WP_197309435.1">
    <property type="nucleotide sequence ID" value="NZ_JADZLT010000036.1"/>
</dbReference>
<keyword evidence="2" id="KW-1185">Reference proteome</keyword>
<name>A0A931HYN5_9HYPH</name>
<dbReference type="EMBL" id="JADZLT010000036">
    <property type="protein sequence ID" value="MBH0236337.1"/>
    <property type="molecule type" value="Genomic_DNA"/>
</dbReference>
<reference evidence="1" key="1">
    <citation type="submission" date="2020-12" db="EMBL/GenBank/DDBJ databases">
        <title>Methylobrevis albus sp. nov., isolated from fresh water lack sediment.</title>
        <authorList>
            <person name="Zou Q."/>
        </authorList>
    </citation>
    <scope>NUCLEOTIDE SEQUENCE</scope>
    <source>
        <strain evidence="1">L22</strain>
    </source>
</reference>
<comment type="caution">
    <text evidence="1">The sequence shown here is derived from an EMBL/GenBank/DDBJ whole genome shotgun (WGS) entry which is preliminary data.</text>
</comment>
<evidence type="ECO:0000313" key="1">
    <source>
        <dbReference type="EMBL" id="MBH0236337.1"/>
    </source>
</evidence>
<dbReference type="Proteomes" id="UP000631694">
    <property type="component" value="Unassembled WGS sequence"/>
</dbReference>
<evidence type="ECO:0000313" key="2">
    <source>
        <dbReference type="Proteomes" id="UP000631694"/>
    </source>
</evidence>
<proteinExistence type="predicted"/>
<protein>
    <submittedName>
        <fullName evidence="1">Uncharacterized protein</fullName>
    </submittedName>
</protein>
<accession>A0A931HYN5</accession>
<sequence length="373" mass="39899">MKSLESRDGTRVGLKWLATGKVHISLESYDGFTYRQVIARNRTLPTALASRAARGSLIAHAVVPPATLNVTANLKQCAVYPKAAQVMDAYIVYQLGANPPFSRPMEEVSATRLVSSLNISSTLNVARSLAAQRRALAQGINDACTVPKTLRDLACVNMVQSDDRRLCNVVFGGLSGAACAIQEAGNEWIVRRDREKLADVTAGARTVTIYVNYRTPNGDRVPAQYGPFTVPATSSQVTKTLNLPCWTLAEGSVSVAGTHQTPSCTSKVRLDAKFQASIPPAGSTARPRLRIKSTETTGTCGTEASTYDWWDTATSSAASFAYDHSYACAGGTGRWTMSATRTGSAFSGGFTRTNVCGNSRKSYAYSGPLMVVK</sequence>